<evidence type="ECO:0000256" key="2">
    <source>
        <dbReference type="ARBA" id="ARBA00010752"/>
    </source>
</evidence>
<dbReference type="PANTHER" id="PTHR30478:SF0">
    <property type="entry name" value="BETA SLIDING CLAMP"/>
    <property type="match status" value="1"/>
</dbReference>
<keyword evidence="15" id="KW-1185">Reference proteome</keyword>
<dbReference type="SUPFAM" id="SSF55979">
    <property type="entry name" value="DNA clamp"/>
    <property type="match status" value="3"/>
</dbReference>
<keyword evidence="7 10" id="KW-0235">DNA replication</keyword>
<dbReference type="SMART" id="SM00480">
    <property type="entry name" value="POL3Bc"/>
    <property type="match status" value="1"/>
</dbReference>
<sequence length="371" mass="41142">MKFSCSRDALINALSIAQKGVSNKTTLPVLEGILFQVYNNQLVLTSTDLEIGVQTSIPANVDMDGEIILSSNLITEVIRKLSGEEVFFQKDDSNQVKIECLLSNFTIKGFPTDEFPEFPEVIEEHSFVIEAGVLKEMIRGTIFSVAVSENIPVLTGLKMEIENEAISLIALDGYRLSLKKGKLKEPIDGSISVIIPGKSMNELNKLLSGYNENVIVKFSKTQIFFEMGNTQFTSRLLEGEFINYKHIIPTEKAAQVKVSRKLLLESSERAALLAREGKNNLIKMDFNIDQLILTSNAEIGDVFEVIPIENQGDPIKIAFNSKFFIDALKVIDRDEMSIELTTSVGPAVIVPADGSDEFIYLILPVRIAEEA</sequence>
<dbReference type="Pfam" id="PF02767">
    <property type="entry name" value="DNA_pol3_beta_2"/>
    <property type="match status" value="1"/>
</dbReference>
<dbReference type="AlphaFoldDB" id="A0A4P9C9Z4"/>
<organism evidence="14 15">
    <name type="scientific">Eubacterium maltosivorans</name>
    <dbReference type="NCBI Taxonomy" id="2041044"/>
    <lineage>
        <taxon>Bacteria</taxon>
        <taxon>Bacillati</taxon>
        <taxon>Bacillota</taxon>
        <taxon>Clostridia</taxon>
        <taxon>Eubacteriales</taxon>
        <taxon>Eubacteriaceae</taxon>
        <taxon>Eubacterium</taxon>
    </lineage>
</organism>
<protein>
    <recommendedName>
        <fullName evidence="3 10">Beta sliding clamp</fullName>
    </recommendedName>
</protein>
<evidence type="ECO:0000313" key="14">
    <source>
        <dbReference type="EMBL" id="QCT72253.1"/>
    </source>
</evidence>
<keyword evidence="9" id="KW-0238">DNA-binding</keyword>
<dbReference type="GO" id="GO:0003677">
    <property type="term" value="F:DNA binding"/>
    <property type="evidence" value="ECO:0007669"/>
    <property type="project" value="UniProtKB-UniRule"/>
</dbReference>
<keyword evidence="4 10" id="KW-0963">Cytoplasm</keyword>
<keyword evidence="8 10" id="KW-0239">DNA-directed DNA polymerase</keyword>
<dbReference type="PIRSF" id="PIRSF000804">
    <property type="entry name" value="DNA_pol_III_b"/>
    <property type="match status" value="1"/>
</dbReference>
<evidence type="ECO:0000256" key="8">
    <source>
        <dbReference type="ARBA" id="ARBA00022932"/>
    </source>
</evidence>
<evidence type="ECO:0000259" key="11">
    <source>
        <dbReference type="Pfam" id="PF00712"/>
    </source>
</evidence>
<dbReference type="PANTHER" id="PTHR30478">
    <property type="entry name" value="DNA POLYMERASE III SUBUNIT BETA"/>
    <property type="match status" value="1"/>
</dbReference>
<dbReference type="InterPro" id="IPR001001">
    <property type="entry name" value="DNA_polIII_beta"/>
</dbReference>
<dbReference type="Gene3D" id="3.10.150.10">
    <property type="entry name" value="DNA Polymerase III, subunit A, domain 2"/>
    <property type="match status" value="1"/>
</dbReference>
<evidence type="ECO:0000259" key="12">
    <source>
        <dbReference type="Pfam" id="PF02767"/>
    </source>
</evidence>
<comment type="function">
    <text evidence="10">Confers DNA tethering and processivity to DNA polymerases and other proteins. Acts as a clamp, forming a ring around DNA (a reaction catalyzed by the clamp-loading complex) which diffuses in an ATP-independent manner freely and bidirectionally along dsDNA. Initially characterized for its ability to contact the catalytic subunit of DNA polymerase III (Pol III), a complex, multichain enzyme responsible for most of the replicative synthesis in bacteria; Pol III exhibits 3'-5' exonuclease proofreading activity. The beta chain is required for initiation of replication as well as for processivity of DNA replication.</text>
</comment>
<feature type="domain" description="DNA polymerase III beta sliding clamp N-terminal" evidence="11">
    <location>
        <begin position="1"/>
        <end position="118"/>
    </location>
</feature>
<evidence type="ECO:0000256" key="9">
    <source>
        <dbReference type="ARBA" id="ARBA00023125"/>
    </source>
</evidence>
<feature type="domain" description="DNA polymerase III beta sliding clamp C-terminal" evidence="13">
    <location>
        <begin position="245"/>
        <end position="366"/>
    </location>
</feature>
<comment type="subunit">
    <text evidence="10">Forms a ring-shaped head-to-tail homodimer around DNA.</text>
</comment>
<comment type="similarity">
    <text evidence="2 10">Belongs to the beta sliding clamp family.</text>
</comment>
<dbReference type="GO" id="GO:0008408">
    <property type="term" value="F:3'-5' exonuclease activity"/>
    <property type="evidence" value="ECO:0007669"/>
    <property type="project" value="InterPro"/>
</dbReference>
<evidence type="ECO:0000256" key="6">
    <source>
        <dbReference type="ARBA" id="ARBA00022695"/>
    </source>
</evidence>
<dbReference type="NCBIfam" id="TIGR00663">
    <property type="entry name" value="dnan"/>
    <property type="match status" value="1"/>
</dbReference>
<dbReference type="CDD" id="cd00140">
    <property type="entry name" value="beta_clamp"/>
    <property type="match status" value="1"/>
</dbReference>
<dbReference type="InterPro" id="IPR022635">
    <property type="entry name" value="DNA_polIII_beta_C"/>
</dbReference>
<dbReference type="GO" id="GO:0009360">
    <property type="term" value="C:DNA polymerase III complex"/>
    <property type="evidence" value="ECO:0007669"/>
    <property type="project" value="InterPro"/>
</dbReference>
<dbReference type="RefSeq" id="WP_074616389.1">
    <property type="nucleotide sequence ID" value="NZ_CABJDW020000006.1"/>
</dbReference>
<evidence type="ECO:0000256" key="3">
    <source>
        <dbReference type="ARBA" id="ARBA00021035"/>
    </source>
</evidence>
<dbReference type="KEGG" id="emt:CPZ25_013260"/>
<dbReference type="InterPro" id="IPR022634">
    <property type="entry name" value="DNA_polIII_beta_N"/>
</dbReference>
<evidence type="ECO:0000256" key="10">
    <source>
        <dbReference type="PIRNR" id="PIRNR000804"/>
    </source>
</evidence>
<keyword evidence="6 10" id="KW-0548">Nucleotidyltransferase</keyword>
<dbReference type="Pfam" id="PF02768">
    <property type="entry name" value="DNA_pol3_beta_3"/>
    <property type="match status" value="1"/>
</dbReference>
<evidence type="ECO:0000256" key="5">
    <source>
        <dbReference type="ARBA" id="ARBA00022679"/>
    </source>
</evidence>
<gene>
    <name evidence="14" type="primary">dnaN</name>
    <name evidence="14" type="ORF">CPZ25_013260</name>
</gene>
<evidence type="ECO:0000259" key="13">
    <source>
        <dbReference type="Pfam" id="PF02768"/>
    </source>
</evidence>
<evidence type="ECO:0000256" key="7">
    <source>
        <dbReference type="ARBA" id="ARBA00022705"/>
    </source>
</evidence>
<keyword evidence="5 10" id="KW-0808">Transferase</keyword>
<reference evidence="14 15" key="1">
    <citation type="submission" date="2018-05" db="EMBL/GenBank/DDBJ databases">
        <title>Genome comparison of Eubacterium sp.</title>
        <authorList>
            <person name="Feng Y."/>
            <person name="Sanchez-Andrea I."/>
            <person name="Stams A.J.M."/>
            <person name="De Vos W.M."/>
        </authorList>
    </citation>
    <scope>NUCLEOTIDE SEQUENCE [LARGE SCALE GENOMIC DNA]</scope>
    <source>
        <strain evidence="14 15">YI</strain>
    </source>
</reference>
<evidence type="ECO:0000313" key="15">
    <source>
        <dbReference type="Proteomes" id="UP000218387"/>
    </source>
</evidence>
<dbReference type="GO" id="GO:0006271">
    <property type="term" value="P:DNA strand elongation involved in DNA replication"/>
    <property type="evidence" value="ECO:0007669"/>
    <property type="project" value="TreeGrafter"/>
</dbReference>
<dbReference type="InterPro" id="IPR046938">
    <property type="entry name" value="DNA_clamp_sf"/>
</dbReference>
<evidence type="ECO:0000256" key="4">
    <source>
        <dbReference type="ARBA" id="ARBA00022490"/>
    </source>
</evidence>
<accession>A0A4P9C9Z4</accession>
<dbReference type="GO" id="GO:0003887">
    <property type="term" value="F:DNA-directed DNA polymerase activity"/>
    <property type="evidence" value="ECO:0007669"/>
    <property type="project" value="UniProtKB-UniRule"/>
</dbReference>
<dbReference type="GO" id="GO:0005737">
    <property type="term" value="C:cytoplasm"/>
    <property type="evidence" value="ECO:0007669"/>
    <property type="project" value="UniProtKB-SubCell"/>
</dbReference>
<dbReference type="Gene3D" id="3.70.10.10">
    <property type="match status" value="1"/>
</dbReference>
<feature type="domain" description="DNA polymerase III beta sliding clamp central" evidence="12">
    <location>
        <begin position="130"/>
        <end position="241"/>
    </location>
</feature>
<comment type="subcellular location">
    <subcellularLocation>
        <location evidence="1 10">Cytoplasm</location>
    </subcellularLocation>
</comment>
<name>A0A4P9C9Z4_EUBML</name>
<dbReference type="Pfam" id="PF00712">
    <property type="entry name" value="DNA_pol3_beta"/>
    <property type="match status" value="1"/>
</dbReference>
<proteinExistence type="inferred from homology"/>
<dbReference type="EMBL" id="CP029487">
    <property type="protein sequence ID" value="QCT72253.1"/>
    <property type="molecule type" value="Genomic_DNA"/>
</dbReference>
<dbReference type="InterPro" id="IPR022637">
    <property type="entry name" value="DNA_polIII_beta_cen"/>
</dbReference>
<dbReference type="Proteomes" id="UP000218387">
    <property type="component" value="Chromosome"/>
</dbReference>
<evidence type="ECO:0000256" key="1">
    <source>
        <dbReference type="ARBA" id="ARBA00004496"/>
    </source>
</evidence>